<proteinExistence type="predicted"/>
<evidence type="ECO:0000313" key="1">
    <source>
        <dbReference type="EMBL" id="CAI4215527.1"/>
    </source>
</evidence>
<name>A0A9P1M9T2_9PEZI</name>
<dbReference type="EMBL" id="CALLCH030000012">
    <property type="protein sequence ID" value="CAI4215527.1"/>
    <property type="molecule type" value="Genomic_DNA"/>
</dbReference>
<keyword evidence="2" id="KW-1185">Reference proteome</keyword>
<reference evidence="1" key="1">
    <citation type="submission" date="2022-11" db="EMBL/GenBank/DDBJ databases">
        <authorList>
            <person name="Scott C."/>
            <person name="Bruce N."/>
        </authorList>
    </citation>
    <scope>NUCLEOTIDE SEQUENCE</scope>
</reference>
<evidence type="ECO:0000313" key="2">
    <source>
        <dbReference type="Proteomes" id="UP000838763"/>
    </source>
</evidence>
<sequence>MLVPSPLRMDDDMALYHPQRATTLTTSENSERSTRNGAFLKWVGRKLRDLNSAISGCQPLRITLTQNRGIDFWVTIGRYKASYGDATDWKQHSGGEAEGKCLVMPPYFITNMEEAKRNMIKAHRDGEVAAWNS</sequence>
<accession>A0A9P1M9T2</accession>
<protein>
    <submittedName>
        <fullName evidence="1">Uncharacterized protein</fullName>
    </submittedName>
</protein>
<gene>
    <name evidence="1" type="ORF">PPNO1_LOCUS5238</name>
</gene>
<dbReference type="Proteomes" id="UP000838763">
    <property type="component" value="Unassembled WGS sequence"/>
</dbReference>
<comment type="caution">
    <text evidence="1">The sequence shown here is derived from an EMBL/GenBank/DDBJ whole genome shotgun (WGS) entry which is preliminary data.</text>
</comment>
<dbReference type="AlphaFoldDB" id="A0A9P1M9T2"/>
<dbReference type="OrthoDB" id="5362630at2759"/>
<organism evidence="1 2">
    <name type="scientific">Parascedosporium putredinis</name>
    <dbReference type="NCBI Taxonomy" id="1442378"/>
    <lineage>
        <taxon>Eukaryota</taxon>
        <taxon>Fungi</taxon>
        <taxon>Dikarya</taxon>
        <taxon>Ascomycota</taxon>
        <taxon>Pezizomycotina</taxon>
        <taxon>Sordariomycetes</taxon>
        <taxon>Hypocreomycetidae</taxon>
        <taxon>Microascales</taxon>
        <taxon>Microascaceae</taxon>
        <taxon>Parascedosporium</taxon>
    </lineage>
</organism>